<accession>A0A291LB17</accession>
<name>A0A291LB17_9CAUD</name>
<evidence type="ECO:0000313" key="1">
    <source>
        <dbReference type="EMBL" id="ATI16322.1"/>
    </source>
</evidence>
<protein>
    <submittedName>
        <fullName evidence="1">Uncharacterized protein</fullName>
    </submittedName>
</protein>
<organism evidence="1 2">
    <name type="scientific">Caulobacter phage Lullwater</name>
    <dbReference type="NCBI Taxonomy" id="2024607"/>
    <lineage>
        <taxon>Viruses</taxon>
        <taxon>Duplodnaviria</taxon>
        <taxon>Heunggongvirae</taxon>
        <taxon>Uroviricota</taxon>
        <taxon>Caudoviricetes</taxon>
        <taxon>Autographivirales</taxon>
        <taxon>Autonotataviridae</taxon>
        <taxon>Lullwatervirus</taxon>
        <taxon>Lullwatervirus lullwater</taxon>
    </lineage>
</organism>
<sequence>MADVFPAADFARLRASQMADAEKAKEDARKRKAHNDRVIANMKTMRGRVMPKISLRGEETEQGYVLVAQDEDTGNMAGVLIDKATWDVAENKEAAWKDILGTLEQDISAQTELADEPEAQPSFH</sequence>
<evidence type="ECO:0000313" key="2">
    <source>
        <dbReference type="Proteomes" id="UP000229812"/>
    </source>
</evidence>
<dbReference type="EMBL" id="MF621978">
    <property type="protein sequence ID" value="ATI16322.1"/>
    <property type="molecule type" value="Genomic_DNA"/>
</dbReference>
<proteinExistence type="predicted"/>
<dbReference type="Proteomes" id="UP000229812">
    <property type="component" value="Segment"/>
</dbReference>
<reference evidence="2" key="1">
    <citation type="submission" date="2017-08" db="EMBL/GenBank/DDBJ databases">
        <title>A subgroup of T7-like phages that infect Caulobacter.</title>
        <authorList>
            <person name="Nguyen D."/>
            <person name="Ely B."/>
        </authorList>
    </citation>
    <scope>NUCLEOTIDE SEQUENCE [LARGE SCALE GENOMIC DNA]</scope>
</reference>
<gene>
    <name evidence="1" type="ORF">Lull_015</name>
</gene>
<keyword evidence="2" id="KW-1185">Reference proteome</keyword>